<organism evidence="2 3">
    <name type="scientific">Pleurodeles waltl</name>
    <name type="common">Iberian ribbed newt</name>
    <dbReference type="NCBI Taxonomy" id="8319"/>
    <lineage>
        <taxon>Eukaryota</taxon>
        <taxon>Metazoa</taxon>
        <taxon>Chordata</taxon>
        <taxon>Craniata</taxon>
        <taxon>Vertebrata</taxon>
        <taxon>Euteleostomi</taxon>
        <taxon>Amphibia</taxon>
        <taxon>Batrachia</taxon>
        <taxon>Caudata</taxon>
        <taxon>Salamandroidea</taxon>
        <taxon>Salamandridae</taxon>
        <taxon>Pleurodelinae</taxon>
        <taxon>Pleurodeles</taxon>
    </lineage>
</organism>
<reference evidence="2" key="1">
    <citation type="journal article" date="2022" name="bioRxiv">
        <title>Sequencing and chromosome-scale assembly of the giantPleurodeles waltlgenome.</title>
        <authorList>
            <person name="Brown T."/>
            <person name="Elewa A."/>
            <person name="Iarovenko S."/>
            <person name="Subramanian E."/>
            <person name="Araus A.J."/>
            <person name="Petzold A."/>
            <person name="Susuki M."/>
            <person name="Suzuki K.-i.T."/>
            <person name="Hayashi T."/>
            <person name="Toyoda A."/>
            <person name="Oliveira C."/>
            <person name="Osipova E."/>
            <person name="Leigh N.D."/>
            <person name="Simon A."/>
            <person name="Yun M.H."/>
        </authorList>
    </citation>
    <scope>NUCLEOTIDE SEQUENCE</scope>
    <source>
        <strain evidence="2">20211129_DDA</strain>
        <tissue evidence="2">Liver</tissue>
    </source>
</reference>
<dbReference type="Proteomes" id="UP001066276">
    <property type="component" value="Chromosome 12"/>
</dbReference>
<dbReference type="AlphaFoldDB" id="A0AAV7KUN2"/>
<evidence type="ECO:0000313" key="3">
    <source>
        <dbReference type="Proteomes" id="UP001066276"/>
    </source>
</evidence>
<accession>A0AAV7KUN2</accession>
<sequence>MPLTTVQKIAITPLRRQNTATAITTHSSESTKIQTPTQVRHTKGTLPNVTGQEVPDIPEEAHSDDSISAQLDQDD</sequence>
<protein>
    <submittedName>
        <fullName evidence="2">Uncharacterized protein</fullName>
    </submittedName>
</protein>
<feature type="region of interest" description="Disordered" evidence="1">
    <location>
        <begin position="15"/>
        <end position="75"/>
    </location>
</feature>
<keyword evidence="3" id="KW-1185">Reference proteome</keyword>
<dbReference type="EMBL" id="JANPWB010000016">
    <property type="protein sequence ID" value="KAJ1082432.1"/>
    <property type="molecule type" value="Genomic_DNA"/>
</dbReference>
<feature type="compositionally biased region" description="Polar residues" evidence="1">
    <location>
        <begin position="15"/>
        <end position="51"/>
    </location>
</feature>
<feature type="compositionally biased region" description="Polar residues" evidence="1">
    <location>
        <begin position="66"/>
        <end position="75"/>
    </location>
</feature>
<evidence type="ECO:0000256" key="1">
    <source>
        <dbReference type="SAM" id="MobiDB-lite"/>
    </source>
</evidence>
<name>A0AAV7KUN2_PLEWA</name>
<evidence type="ECO:0000313" key="2">
    <source>
        <dbReference type="EMBL" id="KAJ1082432.1"/>
    </source>
</evidence>
<proteinExistence type="predicted"/>
<gene>
    <name evidence="2" type="ORF">NDU88_002600</name>
</gene>
<comment type="caution">
    <text evidence="2">The sequence shown here is derived from an EMBL/GenBank/DDBJ whole genome shotgun (WGS) entry which is preliminary data.</text>
</comment>